<accession>A0A7W5E0E8</accession>
<dbReference type="Pfam" id="PF00903">
    <property type="entry name" value="Glyoxalase"/>
    <property type="match status" value="1"/>
</dbReference>
<protein>
    <submittedName>
        <fullName evidence="2">Catechol 2,3-dioxygenase-like lactoylglutathione lyase family enzyme</fullName>
    </submittedName>
</protein>
<dbReference type="EMBL" id="JACHXU010000011">
    <property type="protein sequence ID" value="MBB3207537.1"/>
    <property type="molecule type" value="Genomic_DNA"/>
</dbReference>
<dbReference type="RefSeq" id="WP_184305871.1">
    <property type="nucleotide sequence ID" value="NZ_JACHXU010000011.1"/>
</dbReference>
<dbReference type="Proteomes" id="UP000536179">
    <property type="component" value="Unassembled WGS sequence"/>
</dbReference>
<feature type="domain" description="VOC" evidence="1">
    <location>
        <begin position="2"/>
        <end position="123"/>
    </location>
</feature>
<organism evidence="2 3">
    <name type="scientific">Aporhodopirellula rubra</name>
    <dbReference type="NCBI Taxonomy" id="980271"/>
    <lineage>
        <taxon>Bacteria</taxon>
        <taxon>Pseudomonadati</taxon>
        <taxon>Planctomycetota</taxon>
        <taxon>Planctomycetia</taxon>
        <taxon>Pirellulales</taxon>
        <taxon>Pirellulaceae</taxon>
        <taxon>Aporhodopirellula</taxon>
    </lineage>
</organism>
<dbReference type="InterPro" id="IPR029068">
    <property type="entry name" value="Glyas_Bleomycin-R_OHBP_Dase"/>
</dbReference>
<dbReference type="CDD" id="cd06587">
    <property type="entry name" value="VOC"/>
    <property type="match status" value="1"/>
</dbReference>
<gene>
    <name evidence="2" type="ORF">FHS27_003362</name>
</gene>
<proteinExistence type="predicted"/>
<keyword evidence="2" id="KW-0223">Dioxygenase</keyword>
<name>A0A7W5E0E8_9BACT</name>
<sequence>MKIEHFACQVADADAVASWYSQHLGFTVKRSGDAGYPMHFLLDQSGEVMIEFYTNPSIETPVYSAMNPLVFHIAFVCDDPETTTTRLCAAGAALVSGPDETATGDKLAMLRDPWGLAIQLCHRAKPML</sequence>
<keyword evidence="3" id="KW-1185">Reference proteome</keyword>
<dbReference type="PROSITE" id="PS51819">
    <property type="entry name" value="VOC"/>
    <property type="match status" value="1"/>
</dbReference>
<dbReference type="GO" id="GO:0016829">
    <property type="term" value="F:lyase activity"/>
    <property type="evidence" value="ECO:0007669"/>
    <property type="project" value="UniProtKB-KW"/>
</dbReference>
<dbReference type="SUPFAM" id="SSF54593">
    <property type="entry name" value="Glyoxalase/Bleomycin resistance protein/Dihydroxybiphenyl dioxygenase"/>
    <property type="match status" value="1"/>
</dbReference>
<evidence type="ECO:0000313" key="3">
    <source>
        <dbReference type="Proteomes" id="UP000536179"/>
    </source>
</evidence>
<evidence type="ECO:0000313" key="2">
    <source>
        <dbReference type="EMBL" id="MBB3207537.1"/>
    </source>
</evidence>
<dbReference type="InterPro" id="IPR037523">
    <property type="entry name" value="VOC_core"/>
</dbReference>
<dbReference type="Gene3D" id="3.10.180.10">
    <property type="entry name" value="2,3-Dihydroxybiphenyl 1,2-Dioxygenase, domain 1"/>
    <property type="match status" value="1"/>
</dbReference>
<comment type="caution">
    <text evidence="2">The sequence shown here is derived from an EMBL/GenBank/DDBJ whole genome shotgun (WGS) entry which is preliminary data.</text>
</comment>
<dbReference type="GO" id="GO:0051213">
    <property type="term" value="F:dioxygenase activity"/>
    <property type="evidence" value="ECO:0007669"/>
    <property type="project" value="UniProtKB-KW"/>
</dbReference>
<reference evidence="2 3" key="1">
    <citation type="submission" date="2020-08" db="EMBL/GenBank/DDBJ databases">
        <title>Genomic Encyclopedia of Type Strains, Phase III (KMG-III): the genomes of soil and plant-associated and newly described type strains.</title>
        <authorList>
            <person name="Whitman W."/>
        </authorList>
    </citation>
    <scope>NUCLEOTIDE SEQUENCE [LARGE SCALE GENOMIC DNA]</scope>
    <source>
        <strain evidence="2 3">CECT 8075</strain>
    </source>
</reference>
<evidence type="ECO:0000259" key="1">
    <source>
        <dbReference type="PROSITE" id="PS51819"/>
    </source>
</evidence>
<keyword evidence="2" id="KW-0456">Lyase</keyword>
<dbReference type="InterPro" id="IPR004360">
    <property type="entry name" value="Glyas_Fos-R_dOase_dom"/>
</dbReference>
<dbReference type="AlphaFoldDB" id="A0A7W5E0E8"/>
<keyword evidence="2" id="KW-0560">Oxidoreductase</keyword>